<dbReference type="InterPro" id="IPR036250">
    <property type="entry name" value="AcylCo_DH-like_C"/>
</dbReference>
<protein>
    <submittedName>
        <fullName evidence="10">Acyl-CoA dehydrogenase family protein</fullName>
    </submittedName>
</protein>
<comment type="similarity">
    <text evidence="2 5">Belongs to the acyl-CoA dehydrogenase family.</text>
</comment>
<keyword evidence="3 5" id="KW-0285">Flavoprotein</keyword>
<comment type="caution">
    <text evidence="10">The sequence shown here is derived from an EMBL/GenBank/DDBJ whole genome shotgun (WGS) entry which is preliminary data.</text>
</comment>
<dbReference type="InterPro" id="IPR013786">
    <property type="entry name" value="AcylCoA_DH/ox_N"/>
</dbReference>
<evidence type="ECO:0000256" key="6">
    <source>
        <dbReference type="SAM" id="MobiDB-lite"/>
    </source>
</evidence>
<sequence>MRYPAFALAERLDHGLGDPHDPERPASFARCVALDTREEFPAQICAELDRLGLPRWYVPAEFGGELRDYEELLHAVRILARRDLTVAIGHGKTYLGAVSAWVGATPEQARRVGAEVLAGSVISLALTEREHGSDLLAGEVSAVPAGDGYRVDGEKWLINNASRGDLVCVLARTDPAGGTRGFSLLMVDKRRLAPGTFRCLPKEHTHGVRGADISGIAFTGAEVPADALVGTPGAGPEIVLKSVQLTRTMCAAMSLGLADQALRLVLDFATGHRLYDRPLVDLPHANRTLTEAYVDLLIGEATSMLTARGIHATPGELSVTSAVAKYLVPTMMDRTIPRLGQVLGARALLTADHADGLFQKIERDHRIVGIFDGNTLVNLNTLVNQFPGLVRGYRRGVVDPGLADTVELARPLPDFDRSRLALLSRTGCSVVQRLPVAVAEVLELVDAGIAPQALAAQAETLAGLVDRLHERMAAYRPQPRQVPAEAFEMAGEYALAFAAAACLQLWLRNRHWLSDGPTAPLWADARWLRACLHRLIGQLGPAAETGSEADDGEDYDRLLPDLRAQHREGRLFSLLPARLAEAAPQTAEPATRSAEPAAELPEVAR</sequence>
<dbReference type="Pfam" id="PF02770">
    <property type="entry name" value="Acyl-CoA_dh_M"/>
    <property type="match status" value="1"/>
</dbReference>
<gene>
    <name evidence="10" type="ORF">V1634_32590</name>
</gene>
<proteinExistence type="inferred from homology"/>
<organism evidence="10 11">
    <name type="scientific">Plantactinospora veratri</name>
    <dbReference type="NCBI Taxonomy" id="1436122"/>
    <lineage>
        <taxon>Bacteria</taxon>
        <taxon>Bacillati</taxon>
        <taxon>Actinomycetota</taxon>
        <taxon>Actinomycetes</taxon>
        <taxon>Micromonosporales</taxon>
        <taxon>Micromonosporaceae</taxon>
        <taxon>Plantactinospora</taxon>
    </lineage>
</organism>
<evidence type="ECO:0000259" key="7">
    <source>
        <dbReference type="Pfam" id="PF00441"/>
    </source>
</evidence>
<dbReference type="Gene3D" id="1.20.140.10">
    <property type="entry name" value="Butyryl-CoA Dehydrogenase, subunit A, domain 3"/>
    <property type="match status" value="1"/>
</dbReference>
<dbReference type="InterPro" id="IPR037069">
    <property type="entry name" value="AcylCoA_DH/ox_N_sf"/>
</dbReference>
<feature type="domain" description="Acyl-CoA dehydrogenase/oxidase C-terminal" evidence="7">
    <location>
        <begin position="234"/>
        <end position="382"/>
    </location>
</feature>
<comment type="cofactor">
    <cofactor evidence="1 5">
        <name>FAD</name>
        <dbReference type="ChEBI" id="CHEBI:57692"/>
    </cofactor>
</comment>
<name>A0ABU7SNM8_9ACTN</name>
<keyword evidence="11" id="KW-1185">Reference proteome</keyword>
<evidence type="ECO:0000259" key="8">
    <source>
        <dbReference type="Pfam" id="PF02770"/>
    </source>
</evidence>
<evidence type="ECO:0000259" key="9">
    <source>
        <dbReference type="Pfam" id="PF02771"/>
    </source>
</evidence>
<dbReference type="RefSeq" id="WP_331211466.1">
    <property type="nucleotide sequence ID" value="NZ_JAZGQL010000036.1"/>
</dbReference>
<dbReference type="EMBL" id="JAZGQL010000036">
    <property type="protein sequence ID" value="MEE6311573.1"/>
    <property type="molecule type" value="Genomic_DNA"/>
</dbReference>
<dbReference type="Proteomes" id="UP001339911">
    <property type="component" value="Unassembled WGS sequence"/>
</dbReference>
<evidence type="ECO:0000313" key="10">
    <source>
        <dbReference type="EMBL" id="MEE6311573.1"/>
    </source>
</evidence>
<feature type="compositionally biased region" description="Low complexity" evidence="6">
    <location>
        <begin position="582"/>
        <end position="591"/>
    </location>
</feature>
<dbReference type="Pfam" id="PF00441">
    <property type="entry name" value="Acyl-CoA_dh_1"/>
    <property type="match status" value="1"/>
</dbReference>
<dbReference type="CDD" id="cd00567">
    <property type="entry name" value="ACAD"/>
    <property type="match status" value="1"/>
</dbReference>
<evidence type="ECO:0000256" key="5">
    <source>
        <dbReference type="RuleBase" id="RU362125"/>
    </source>
</evidence>
<dbReference type="SUPFAM" id="SSF56645">
    <property type="entry name" value="Acyl-CoA dehydrogenase NM domain-like"/>
    <property type="match status" value="1"/>
</dbReference>
<accession>A0ABU7SNM8</accession>
<evidence type="ECO:0000256" key="4">
    <source>
        <dbReference type="ARBA" id="ARBA00022827"/>
    </source>
</evidence>
<keyword evidence="5" id="KW-0560">Oxidoreductase</keyword>
<dbReference type="Pfam" id="PF02771">
    <property type="entry name" value="Acyl-CoA_dh_N"/>
    <property type="match status" value="1"/>
</dbReference>
<evidence type="ECO:0000256" key="1">
    <source>
        <dbReference type="ARBA" id="ARBA00001974"/>
    </source>
</evidence>
<feature type="region of interest" description="Disordered" evidence="6">
    <location>
        <begin position="582"/>
        <end position="605"/>
    </location>
</feature>
<dbReference type="InterPro" id="IPR009075">
    <property type="entry name" value="AcylCo_DH/oxidase_C"/>
</dbReference>
<dbReference type="InterPro" id="IPR009100">
    <property type="entry name" value="AcylCoA_DH/oxidase_NM_dom_sf"/>
</dbReference>
<reference evidence="10 11" key="1">
    <citation type="submission" date="2024-01" db="EMBL/GenBank/DDBJ databases">
        <title>Genome insights into Plantactinospora veratri sp. nov.</title>
        <authorList>
            <person name="Wang L."/>
        </authorList>
    </citation>
    <scope>NUCLEOTIDE SEQUENCE [LARGE SCALE GENOMIC DNA]</scope>
    <source>
        <strain evidence="10 11">NEAU-FHS4</strain>
    </source>
</reference>
<dbReference type="Gene3D" id="1.10.540.10">
    <property type="entry name" value="Acyl-CoA dehydrogenase/oxidase, N-terminal domain"/>
    <property type="match status" value="1"/>
</dbReference>
<dbReference type="Gene3D" id="2.40.110.10">
    <property type="entry name" value="Butyryl-CoA Dehydrogenase, subunit A, domain 2"/>
    <property type="match status" value="1"/>
</dbReference>
<dbReference type="PANTHER" id="PTHR43884:SF19">
    <property type="entry name" value="ACYL-COA DEHYDROGENASE FADE4-RELATED"/>
    <property type="match status" value="1"/>
</dbReference>
<dbReference type="InterPro" id="IPR006091">
    <property type="entry name" value="Acyl-CoA_Oxase/DH_mid-dom"/>
</dbReference>
<feature type="domain" description="Acyl-CoA oxidase/dehydrogenase middle" evidence="8">
    <location>
        <begin position="124"/>
        <end position="219"/>
    </location>
</feature>
<dbReference type="SUPFAM" id="SSF47203">
    <property type="entry name" value="Acyl-CoA dehydrogenase C-terminal domain-like"/>
    <property type="match status" value="1"/>
</dbReference>
<evidence type="ECO:0000256" key="2">
    <source>
        <dbReference type="ARBA" id="ARBA00009347"/>
    </source>
</evidence>
<evidence type="ECO:0000256" key="3">
    <source>
        <dbReference type="ARBA" id="ARBA00022630"/>
    </source>
</evidence>
<keyword evidence="4 5" id="KW-0274">FAD</keyword>
<feature type="domain" description="Acyl-CoA dehydrogenase/oxidase N-terminal" evidence="9">
    <location>
        <begin position="34"/>
        <end position="119"/>
    </location>
</feature>
<evidence type="ECO:0000313" key="11">
    <source>
        <dbReference type="Proteomes" id="UP001339911"/>
    </source>
</evidence>
<dbReference type="InterPro" id="IPR046373">
    <property type="entry name" value="Acyl-CoA_Oxase/DH_mid-dom_sf"/>
</dbReference>
<dbReference type="PANTHER" id="PTHR43884">
    <property type="entry name" value="ACYL-COA DEHYDROGENASE"/>
    <property type="match status" value="1"/>
</dbReference>